<comment type="subcellular location">
    <subcellularLocation>
        <location evidence="1 10">Cell outer membrane</location>
        <topology evidence="1 10">Multi-pass membrane protein</topology>
    </subcellularLocation>
</comment>
<organism evidence="15 16">
    <name type="scientific">Limnobacter humi</name>
    <dbReference type="NCBI Taxonomy" id="1778671"/>
    <lineage>
        <taxon>Bacteria</taxon>
        <taxon>Pseudomonadati</taxon>
        <taxon>Pseudomonadota</taxon>
        <taxon>Betaproteobacteria</taxon>
        <taxon>Burkholderiales</taxon>
        <taxon>Burkholderiaceae</taxon>
        <taxon>Limnobacter</taxon>
    </lineage>
</organism>
<evidence type="ECO:0000256" key="9">
    <source>
        <dbReference type="ARBA" id="ARBA00023237"/>
    </source>
</evidence>
<evidence type="ECO:0000313" key="16">
    <source>
        <dbReference type="Proteomes" id="UP001204142"/>
    </source>
</evidence>
<dbReference type="InterPro" id="IPR000531">
    <property type="entry name" value="Beta-barrel_TonB"/>
</dbReference>
<evidence type="ECO:0000256" key="1">
    <source>
        <dbReference type="ARBA" id="ARBA00004571"/>
    </source>
</evidence>
<gene>
    <name evidence="15" type="ORF">NQT62_05015</name>
</gene>
<dbReference type="PROSITE" id="PS52016">
    <property type="entry name" value="TONB_DEPENDENT_REC_3"/>
    <property type="match status" value="1"/>
</dbReference>
<protein>
    <submittedName>
        <fullName evidence="15">TonB-dependent receptor</fullName>
    </submittedName>
</protein>
<evidence type="ECO:0000256" key="11">
    <source>
        <dbReference type="RuleBase" id="RU003357"/>
    </source>
</evidence>
<dbReference type="Pfam" id="PF00593">
    <property type="entry name" value="TonB_dep_Rec_b-barrel"/>
    <property type="match status" value="1"/>
</dbReference>
<dbReference type="Gene3D" id="2.40.170.20">
    <property type="entry name" value="TonB-dependent receptor, beta-barrel domain"/>
    <property type="match status" value="1"/>
</dbReference>
<evidence type="ECO:0000256" key="7">
    <source>
        <dbReference type="ARBA" id="ARBA00023136"/>
    </source>
</evidence>
<accession>A0ABT1WE55</accession>
<comment type="similarity">
    <text evidence="2 10 11">Belongs to the TonB-dependent receptor family.</text>
</comment>
<dbReference type="RefSeq" id="WP_256763562.1">
    <property type="nucleotide sequence ID" value="NZ_JANIGO010000002.1"/>
</dbReference>
<dbReference type="SUPFAM" id="SSF56935">
    <property type="entry name" value="Porins"/>
    <property type="match status" value="1"/>
</dbReference>
<evidence type="ECO:0000256" key="5">
    <source>
        <dbReference type="ARBA" id="ARBA00022692"/>
    </source>
</evidence>
<evidence type="ECO:0000313" key="15">
    <source>
        <dbReference type="EMBL" id="MCQ8895798.1"/>
    </source>
</evidence>
<evidence type="ECO:0000256" key="8">
    <source>
        <dbReference type="ARBA" id="ARBA00023170"/>
    </source>
</evidence>
<dbReference type="Proteomes" id="UP001204142">
    <property type="component" value="Unassembled WGS sequence"/>
</dbReference>
<keyword evidence="9 10" id="KW-0998">Cell outer membrane</keyword>
<dbReference type="PANTHER" id="PTHR30069:SF28">
    <property type="entry name" value="TONB-DEPENDENT RECEPTOR YNCD-RELATED"/>
    <property type="match status" value="1"/>
</dbReference>
<evidence type="ECO:0000256" key="2">
    <source>
        <dbReference type="ARBA" id="ARBA00009810"/>
    </source>
</evidence>
<evidence type="ECO:0000256" key="12">
    <source>
        <dbReference type="SAM" id="MobiDB-lite"/>
    </source>
</evidence>
<feature type="domain" description="TonB-dependent receptor-like beta-barrel" evidence="13">
    <location>
        <begin position="248"/>
        <end position="645"/>
    </location>
</feature>
<dbReference type="InterPro" id="IPR039426">
    <property type="entry name" value="TonB-dep_rcpt-like"/>
</dbReference>
<feature type="region of interest" description="Disordered" evidence="12">
    <location>
        <begin position="1"/>
        <end position="21"/>
    </location>
</feature>
<comment type="caution">
    <text evidence="15">The sequence shown here is derived from an EMBL/GenBank/DDBJ whole genome shotgun (WGS) entry which is preliminary data.</text>
</comment>
<feature type="domain" description="TonB-dependent receptor plug" evidence="14">
    <location>
        <begin position="51"/>
        <end position="160"/>
    </location>
</feature>
<dbReference type="Gene3D" id="2.170.130.10">
    <property type="entry name" value="TonB-dependent receptor, plug domain"/>
    <property type="match status" value="1"/>
</dbReference>
<evidence type="ECO:0000259" key="14">
    <source>
        <dbReference type="Pfam" id="PF07715"/>
    </source>
</evidence>
<keyword evidence="3 10" id="KW-0813">Transport</keyword>
<keyword evidence="5 10" id="KW-0812">Transmembrane</keyword>
<keyword evidence="16" id="KW-1185">Reference proteome</keyword>
<proteinExistence type="inferred from homology"/>
<sequence length="684" mass="74449">MSSTTLCTVHGHALAEHEPSHQMPDVVVSGASEQPLLSTQPSRAEFKVRIENTPGGIGAVNREEFEQGRVSTFADSLGYATGVFIQPRFGADEARLSIRGSGVQRTFHGRGVWLTQDGIPVNLADGSFDFQAIEPLAADHVAVYRGANAFGLGVASLGGAIDYVSQTGLTAPRAAARMETGSFGYLRSAVQGAFKDVASDGYWMLSQSRQDGFRDFSKQDSVKLVGNLGRVINPDVQTRFFMASARSNSQLPGNLTLDQIQQNPQQANATNAALRQRRDLNLDRFSNRTRIRIGEGVLDVNGYVSSKELFHPIFQVIEQNNLDWGGQLKYALPHTLWGMLADTAVGLAYGRGVTDNTNRANNGGVPAGPLLDQSRQRAENQSFFIENRLALQSDLLWITALQFQQSQRQYDGYNSTALGGTGQFLSFERQYGQISPRVGIIKTLADQSQVYANLSRSFEPPSFGELGVSGTAGQFTINNAAQDGVSVEAGYRGEQLNWGWDVSAYYAEVYNELMATVIPGTTISSTFNAPETHRLGLELGLRYSAGAWTFRNSTLLNHFRFASDPDFGDARIAGLPAAATRLSAERLWNSGWRTSLSMDAAGPTWVDHKNTLQAPGYGVFNARVSVPLGLGAQPSAEWFVDARNLGDKRYVATTSVVRQFNPAQAAQFLPGDGRSLYAGVQIRW</sequence>
<keyword evidence="7 10" id="KW-0472">Membrane</keyword>
<dbReference type="PANTHER" id="PTHR30069">
    <property type="entry name" value="TONB-DEPENDENT OUTER MEMBRANE RECEPTOR"/>
    <property type="match status" value="1"/>
</dbReference>
<reference evidence="15 16" key="1">
    <citation type="submission" date="2022-07" db="EMBL/GenBank/DDBJ databases">
        <authorList>
            <person name="Xamxidin M."/>
            <person name="Wu M."/>
        </authorList>
    </citation>
    <scope>NUCLEOTIDE SEQUENCE [LARGE SCALE GENOMIC DNA]</scope>
    <source>
        <strain evidence="15 16">NBRC 111650</strain>
    </source>
</reference>
<evidence type="ECO:0000256" key="3">
    <source>
        <dbReference type="ARBA" id="ARBA00022448"/>
    </source>
</evidence>
<name>A0ABT1WE55_9BURK</name>
<dbReference type="InterPro" id="IPR012910">
    <property type="entry name" value="Plug_dom"/>
</dbReference>
<dbReference type="InterPro" id="IPR037066">
    <property type="entry name" value="Plug_dom_sf"/>
</dbReference>
<keyword evidence="6 11" id="KW-0798">TonB box</keyword>
<keyword evidence="4 10" id="KW-1134">Transmembrane beta strand</keyword>
<dbReference type="Pfam" id="PF07715">
    <property type="entry name" value="Plug"/>
    <property type="match status" value="1"/>
</dbReference>
<evidence type="ECO:0000256" key="10">
    <source>
        <dbReference type="PROSITE-ProRule" id="PRU01360"/>
    </source>
</evidence>
<evidence type="ECO:0000256" key="4">
    <source>
        <dbReference type="ARBA" id="ARBA00022452"/>
    </source>
</evidence>
<dbReference type="EMBL" id="JANIGO010000002">
    <property type="protein sequence ID" value="MCQ8895798.1"/>
    <property type="molecule type" value="Genomic_DNA"/>
</dbReference>
<dbReference type="InterPro" id="IPR036942">
    <property type="entry name" value="Beta-barrel_TonB_sf"/>
</dbReference>
<evidence type="ECO:0000259" key="13">
    <source>
        <dbReference type="Pfam" id="PF00593"/>
    </source>
</evidence>
<keyword evidence="8 15" id="KW-0675">Receptor</keyword>
<evidence type="ECO:0000256" key="6">
    <source>
        <dbReference type="ARBA" id="ARBA00023077"/>
    </source>
</evidence>